<evidence type="ECO:0000313" key="2">
    <source>
        <dbReference type="EMBL" id="MFO7192625.1"/>
    </source>
</evidence>
<organism evidence="2 3">
    <name type="scientific">Thermocrispum agreste</name>
    <dbReference type="NCBI Taxonomy" id="37925"/>
    <lineage>
        <taxon>Bacteria</taxon>
        <taxon>Bacillati</taxon>
        <taxon>Actinomycetota</taxon>
        <taxon>Actinomycetes</taxon>
        <taxon>Pseudonocardiales</taxon>
        <taxon>Pseudonocardiaceae</taxon>
        <taxon>Thermocrispum</taxon>
    </lineage>
</organism>
<dbReference type="InterPro" id="IPR009078">
    <property type="entry name" value="Ferritin-like_SF"/>
</dbReference>
<comment type="caution">
    <text evidence="2">The sequence shown here is derived from an EMBL/GenBank/DDBJ whole genome shotgun (WGS) entry which is preliminary data.</text>
</comment>
<proteinExistence type="predicted"/>
<protein>
    <submittedName>
        <fullName evidence="2">DUF4439 domain-containing protein</fullName>
    </submittedName>
</protein>
<gene>
    <name evidence="2" type="ORF">DIU77_010335</name>
</gene>
<reference evidence="2 3" key="1">
    <citation type="journal article" date="2021" name="BMC Genomics">
        <title>Genome-resolved metagenome and metatranscriptome analyses of thermophilic composting reveal key bacterial players and their metabolic interactions.</title>
        <authorList>
            <person name="Braga L.P.P."/>
            <person name="Pereira R.V."/>
            <person name="Martins L.F."/>
            <person name="Moura L.M.S."/>
            <person name="Sanchez F.B."/>
            <person name="Patane J.S.L."/>
            <person name="da Silva A.M."/>
            <person name="Setubal J.C."/>
        </authorList>
    </citation>
    <scope>NUCLEOTIDE SEQUENCE [LARGE SCALE GENOMIC DNA]</scope>
    <source>
        <strain evidence="2">ZC4RG45</strain>
    </source>
</reference>
<dbReference type="Pfam" id="PF14530">
    <property type="entry name" value="DUF4439"/>
    <property type="match status" value="1"/>
</dbReference>
<dbReference type="InterPro" id="IPR012347">
    <property type="entry name" value="Ferritin-like"/>
</dbReference>
<dbReference type="SUPFAM" id="SSF47240">
    <property type="entry name" value="Ferritin-like"/>
    <property type="match status" value="1"/>
</dbReference>
<accession>A0ABD6FF04</accession>
<evidence type="ECO:0000313" key="3">
    <source>
        <dbReference type="Proteomes" id="UP000249324"/>
    </source>
</evidence>
<dbReference type="CDD" id="cd00657">
    <property type="entry name" value="Ferritin_like"/>
    <property type="match status" value="1"/>
</dbReference>
<dbReference type="EMBL" id="QGUI02000115">
    <property type="protein sequence ID" value="MFO7192625.1"/>
    <property type="molecule type" value="Genomic_DNA"/>
</dbReference>
<dbReference type="AlphaFoldDB" id="A0ABD6FF04"/>
<feature type="non-terminal residue" evidence="2">
    <location>
        <position position="1"/>
    </location>
</feature>
<evidence type="ECO:0000259" key="1">
    <source>
        <dbReference type="Pfam" id="PF14530"/>
    </source>
</evidence>
<feature type="domain" description="DUF4439" evidence="1">
    <location>
        <begin position="3"/>
        <end position="115"/>
    </location>
</feature>
<name>A0ABD6FF04_9PSEU</name>
<dbReference type="Proteomes" id="UP000249324">
    <property type="component" value="Unassembled WGS sequence"/>
</dbReference>
<sequence>LPGSYDKGLRAATVEHRQRRDAAQAALISAGATPVLAETAYATPKPVKDDKSARAAVVAAETDAVAAWRVVIEHCDVAQVRSLAVAAMQASAARLTRWRLEAGMRPAALAMPGARS</sequence>
<dbReference type="InterPro" id="IPR029447">
    <property type="entry name" value="DUF4439"/>
</dbReference>
<dbReference type="Gene3D" id="1.20.1260.10">
    <property type="match status" value="1"/>
</dbReference>